<feature type="compositionally biased region" description="Acidic residues" evidence="1">
    <location>
        <begin position="138"/>
        <end position="148"/>
    </location>
</feature>
<dbReference type="RefSeq" id="WP_251224295.1">
    <property type="nucleotide sequence ID" value="NZ_JAMBOL010000017.1"/>
</dbReference>
<feature type="compositionally biased region" description="Basic and acidic residues" evidence="1">
    <location>
        <begin position="80"/>
        <end position="114"/>
    </location>
</feature>
<keyword evidence="3" id="KW-1185">Reference proteome</keyword>
<gene>
    <name evidence="2" type="ORF">M3202_15950</name>
</gene>
<dbReference type="AlphaFoldDB" id="A0A9X2DRE2"/>
<feature type="compositionally biased region" description="Polar residues" evidence="1">
    <location>
        <begin position="153"/>
        <end position="167"/>
    </location>
</feature>
<proteinExistence type="predicted"/>
<name>A0A9X2DRE2_9BACI</name>
<sequence length="181" mass="21540">MAKRTISLTRLTPVQLQQRLIYTQSELAKYKQQVERYQNDYYYGLIDELQQKNEQLIQQNEELNKQVTLLKEERSLREKLQQENDKLMTERQKLEQQLTDHDSLQPLQEKKQQLETEIAEASQQLADLKKERERLTSEEENTVEESDIPVETNADSSPALSVNQEESSWFVRNLSEKKKKR</sequence>
<comment type="caution">
    <text evidence="2">The sequence shown here is derived from an EMBL/GenBank/DDBJ whole genome shotgun (WGS) entry which is preliminary data.</text>
</comment>
<reference evidence="2" key="1">
    <citation type="submission" date="2022-05" db="EMBL/GenBank/DDBJ databases">
        <title>Comparative Genomics of Spacecraft Associated Microbes.</title>
        <authorList>
            <person name="Tran M.T."/>
            <person name="Wright A."/>
            <person name="Seuylemezian A."/>
            <person name="Eisen J."/>
            <person name="Coil D."/>
        </authorList>
    </citation>
    <scope>NUCLEOTIDE SEQUENCE</scope>
    <source>
        <strain evidence="2">214.1.1</strain>
    </source>
</reference>
<feature type="region of interest" description="Disordered" evidence="1">
    <location>
        <begin position="80"/>
        <end position="181"/>
    </location>
</feature>
<dbReference type="Proteomes" id="UP001139179">
    <property type="component" value="Unassembled WGS sequence"/>
</dbReference>
<evidence type="ECO:0000256" key="1">
    <source>
        <dbReference type="SAM" id="MobiDB-lite"/>
    </source>
</evidence>
<evidence type="ECO:0000313" key="2">
    <source>
        <dbReference type="EMBL" id="MCM3715559.1"/>
    </source>
</evidence>
<dbReference type="EMBL" id="JAMBOL010000017">
    <property type="protein sequence ID" value="MCM3715559.1"/>
    <property type="molecule type" value="Genomic_DNA"/>
</dbReference>
<evidence type="ECO:0000313" key="3">
    <source>
        <dbReference type="Proteomes" id="UP001139179"/>
    </source>
</evidence>
<organism evidence="2 3">
    <name type="scientific">Halalkalibacter oceani</name>
    <dbReference type="NCBI Taxonomy" id="1653776"/>
    <lineage>
        <taxon>Bacteria</taxon>
        <taxon>Bacillati</taxon>
        <taxon>Bacillota</taxon>
        <taxon>Bacilli</taxon>
        <taxon>Bacillales</taxon>
        <taxon>Bacillaceae</taxon>
        <taxon>Halalkalibacter</taxon>
    </lineage>
</organism>
<protein>
    <submittedName>
        <fullName evidence="2">Uncharacterized protein</fullName>
    </submittedName>
</protein>
<feature type="compositionally biased region" description="Basic and acidic residues" evidence="1">
    <location>
        <begin position="127"/>
        <end position="137"/>
    </location>
</feature>
<accession>A0A9X2DRE2</accession>